<comment type="caution">
    <text evidence="1">The sequence shown here is derived from an EMBL/GenBank/DDBJ whole genome shotgun (WGS) entry which is preliminary data.</text>
</comment>
<reference evidence="1" key="1">
    <citation type="journal article" date="2015" name="Nature">
        <title>Complex archaea that bridge the gap between prokaryotes and eukaryotes.</title>
        <authorList>
            <person name="Spang A."/>
            <person name="Saw J.H."/>
            <person name="Jorgensen S.L."/>
            <person name="Zaremba-Niedzwiedzka K."/>
            <person name="Martijn J."/>
            <person name="Lind A.E."/>
            <person name="van Eijk R."/>
            <person name="Schleper C."/>
            <person name="Guy L."/>
            <person name="Ettema T.J."/>
        </authorList>
    </citation>
    <scope>NUCLEOTIDE SEQUENCE</scope>
</reference>
<proteinExistence type="predicted"/>
<feature type="non-terminal residue" evidence="1">
    <location>
        <position position="154"/>
    </location>
</feature>
<dbReference type="AlphaFoldDB" id="A0A0F8WT10"/>
<protein>
    <submittedName>
        <fullName evidence="1">Uncharacterized protein</fullName>
    </submittedName>
</protein>
<accession>A0A0F8WT10</accession>
<sequence>MNVESQSPEYDPLTYVAGAEFAELLTKTISVARCLPGGESALGGWQNELPIGRFLEAAILDRICLELTVRGFVPRMDLPGSGSQRHGERQCTYQGKGVWRVHETLPDGDLTKYETGTQHLLDAVGFSDALFALRQYVGHLATTRMASMREKLVV</sequence>
<organism evidence="1">
    <name type="scientific">marine sediment metagenome</name>
    <dbReference type="NCBI Taxonomy" id="412755"/>
    <lineage>
        <taxon>unclassified sequences</taxon>
        <taxon>metagenomes</taxon>
        <taxon>ecological metagenomes</taxon>
    </lineage>
</organism>
<name>A0A0F8WT10_9ZZZZ</name>
<gene>
    <name evidence="1" type="ORF">LCGC14_3114860</name>
</gene>
<dbReference type="EMBL" id="LAZR01067503">
    <property type="protein sequence ID" value="KKK51445.1"/>
    <property type="molecule type" value="Genomic_DNA"/>
</dbReference>
<evidence type="ECO:0000313" key="1">
    <source>
        <dbReference type="EMBL" id="KKK51445.1"/>
    </source>
</evidence>